<name>A0A0D5YSY7_9FLAO</name>
<gene>
    <name evidence="1" type="ORF">VC82_1831</name>
</gene>
<dbReference type="GO" id="GO:0020037">
    <property type="term" value="F:heme binding"/>
    <property type="evidence" value="ECO:0007669"/>
    <property type="project" value="InterPro"/>
</dbReference>
<dbReference type="InterPro" id="IPR012292">
    <property type="entry name" value="Globin/Proto"/>
</dbReference>
<dbReference type="AlphaFoldDB" id="A0A0D5YSY7"/>
<evidence type="ECO:0000313" key="1">
    <source>
        <dbReference type="EMBL" id="AKA35437.1"/>
    </source>
</evidence>
<dbReference type="HOGENOM" id="CLU_104957_4_1_10"/>
<dbReference type="KEGG" id="mlt:VC82_1831"/>
<sequence>MNDLTDFETCLGKNYYFILTMAQKEKNDIVNRDDVSLLVNTFYGKIRRHDLLGPIFNSIITDWESHLELLTDFWETQLFLKGKYRGNPVIVHQEVDDKMDGTITSEHFGQWINLWFETLDALFDGERAWIAKNRAQKMSTMLYMQIYQHRQAKK</sequence>
<dbReference type="PATRIC" id="fig|516051.4.peg.1887"/>
<evidence type="ECO:0000313" key="2">
    <source>
        <dbReference type="Proteomes" id="UP000032726"/>
    </source>
</evidence>
<dbReference type="EMBL" id="CP011071">
    <property type="protein sequence ID" value="AKA35437.1"/>
    <property type="molecule type" value="Genomic_DNA"/>
</dbReference>
<reference evidence="1 2" key="1">
    <citation type="submission" date="2015-03" db="EMBL/GenBank/DDBJ databases">
        <title>Complete genome sequence of Muricauda lutaonensis CC-HSB-11T, isolated from a coastal hot spring.</title>
        <authorList>
            <person name="Kim K.M."/>
        </authorList>
    </citation>
    <scope>NUCLEOTIDE SEQUENCE [LARGE SCALE GENOMIC DNA]</scope>
    <source>
        <strain evidence="1 2">CC-HSB-11</strain>
    </source>
</reference>
<accession>A0A0D5YSY7</accession>
<dbReference type="STRING" id="516051.VC82_1831"/>
<protein>
    <submittedName>
        <fullName evidence="1">Globin-like protein</fullName>
    </submittedName>
</protein>
<keyword evidence="2" id="KW-1185">Reference proteome</keyword>
<organism evidence="1 2">
    <name type="scientific">Flagellimonas lutaonensis</name>
    <dbReference type="NCBI Taxonomy" id="516051"/>
    <lineage>
        <taxon>Bacteria</taxon>
        <taxon>Pseudomonadati</taxon>
        <taxon>Bacteroidota</taxon>
        <taxon>Flavobacteriia</taxon>
        <taxon>Flavobacteriales</taxon>
        <taxon>Flavobacteriaceae</taxon>
        <taxon>Flagellimonas</taxon>
    </lineage>
</organism>
<dbReference type="SUPFAM" id="SSF46458">
    <property type="entry name" value="Globin-like"/>
    <property type="match status" value="1"/>
</dbReference>
<dbReference type="CDD" id="cd08916">
    <property type="entry name" value="TrHb3_P"/>
    <property type="match status" value="1"/>
</dbReference>
<dbReference type="InterPro" id="IPR009050">
    <property type="entry name" value="Globin-like_sf"/>
</dbReference>
<proteinExistence type="predicted"/>
<dbReference type="Proteomes" id="UP000032726">
    <property type="component" value="Chromosome"/>
</dbReference>
<dbReference type="Gene3D" id="1.10.490.10">
    <property type="entry name" value="Globins"/>
    <property type="match status" value="1"/>
</dbReference>
<dbReference type="GO" id="GO:0019825">
    <property type="term" value="F:oxygen binding"/>
    <property type="evidence" value="ECO:0007669"/>
    <property type="project" value="InterPro"/>
</dbReference>
<dbReference type="RefSeq" id="WP_417935057.1">
    <property type="nucleotide sequence ID" value="NZ_CP011071.1"/>
</dbReference>